<evidence type="ECO:0000313" key="1">
    <source>
        <dbReference type="EMBL" id="KIN95438.1"/>
    </source>
</evidence>
<name>A0A0C3NJ86_PISTI</name>
<dbReference type="InParanoid" id="A0A0C3NJ86"/>
<dbReference type="Proteomes" id="UP000054217">
    <property type="component" value="Unassembled WGS sequence"/>
</dbReference>
<proteinExistence type="predicted"/>
<reference evidence="1 2" key="1">
    <citation type="submission" date="2014-04" db="EMBL/GenBank/DDBJ databases">
        <authorList>
            <consortium name="DOE Joint Genome Institute"/>
            <person name="Kuo A."/>
            <person name="Kohler A."/>
            <person name="Costa M.D."/>
            <person name="Nagy L.G."/>
            <person name="Floudas D."/>
            <person name="Copeland A."/>
            <person name="Barry K.W."/>
            <person name="Cichocki N."/>
            <person name="Veneault-Fourrey C."/>
            <person name="LaButti K."/>
            <person name="Lindquist E.A."/>
            <person name="Lipzen A."/>
            <person name="Lundell T."/>
            <person name="Morin E."/>
            <person name="Murat C."/>
            <person name="Sun H."/>
            <person name="Tunlid A."/>
            <person name="Henrissat B."/>
            <person name="Grigoriev I.V."/>
            <person name="Hibbett D.S."/>
            <person name="Martin F."/>
            <person name="Nordberg H.P."/>
            <person name="Cantor M.N."/>
            <person name="Hua S.X."/>
        </authorList>
    </citation>
    <scope>NUCLEOTIDE SEQUENCE [LARGE SCALE GENOMIC DNA]</scope>
    <source>
        <strain evidence="1 2">Marx 270</strain>
    </source>
</reference>
<reference evidence="2" key="2">
    <citation type="submission" date="2015-01" db="EMBL/GenBank/DDBJ databases">
        <title>Evolutionary Origins and Diversification of the Mycorrhizal Mutualists.</title>
        <authorList>
            <consortium name="DOE Joint Genome Institute"/>
            <consortium name="Mycorrhizal Genomics Consortium"/>
            <person name="Kohler A."/>
            <person name="Kuo A."/>
            <person name="Nagy L.G."/>
            <person name="Floudas D."/>
            <person name="Copeland A."/>
            <person name="Barry K.W."/>
            <person name="Cichocki N."/>
            <person name="Veneault-Fourrey C."/>
            <person name="LaButti K."/>
            <person name="Lindquist E.A."/>
            <person name="Lipzen A."/>
            <person name="Lundell T."/>
            <person name="Morin E."/>
            <person name="Murat C."/>
            <person name="Riley R."/>
            <person name="Ohm R."/>
            <person name="Sun H."/>
            <person name="Tunlid A."/>
            <person name="Henrissat B."/>
            <person name="Grigoriev I.V."/>
            <person name="Hibbett D.S."/>
            <person name="Martin F."/>
        </authorList>
    </citation>
    <scope>NUCLEOTIDE SEQUENCE [LARGE SCALE GENOMIC DNA]</scope>
    <source>
        <strain evidence="2">Marx 270</strain>
    </source>
</reference>
<sequence length="144" mass="15905">MSSFLGEKKCCAQRKLHLTAEKLSLCPRKLCNRLQRPMSKITAVGLYSPRHSAIVRVPMSHSTGGALLDTWHKLEAFFQSADTRGGIWSDYSPSVYPQEATSINIDVKYSCYPARSKGFRVFLVIGSSPKKAPAKSKSTIAVII</sequence>
<dbReference type="HOGENOM" id="CLU_1797242_0_0_1"/>
<dbReference type="EMBL" id="KN832068">
    <property type="protein sequence ID" value="KIN95438.1"/>
    <property type="molecule type" value="Genomic_DNA"/>
</dbReference>
<organism evidence="1 2">
    <name type="scientific">Pisolithus tinctorius Marx 270</name>
    <dbReference type="NCBI Taxonomy" id="870435"/>
    <lineage>
        <taxon>Eukaryota</taxon>
        <taxon>Fungi</taxon>
        <taxon>Dikarya</taxon>
        <taxon>Basidiomycota</taxon>
        <taxon>Agaricomycotina</taxon>
        <taxon>Agaricomycetes</taxon>
        <taxon>Agaricomycetidae</taxon>
        <taxon>Boletales</taxon>
        <taxon>Sclerodermatineae</taxon>
        <taxon>Pisolithaceae</taxon>
        <taxon>Pisolithus</taxon>
    </lineage>
</organism>
<protein>
    <submittedName>
        <fullName evidence="1">Uncharacterized protein</fullName>
    </submittedName>
</protein>
<accession>A0A0C3NJ86</accession>
<gene>
    <name evidence="1" type="ORF">M404DRAFT_316033</name>
</gene>
<keyword evidence="2" id="KW-1185">Reference proteome</keyword>
<dbReference type="AlphaFoldDB" id="A0A0C3NJ86"/>
<evidence type="ECO:0000313" key="2">
    <source>
        <dbReference type="Proteomes" id="UP000054217"/>
    </source>
</evidence>